<gene>
    <name evidence="6" type="ORF">DUNSADRAFT_5392</name>
</gene>
<evidence type="ECO:0000256" key="3">
    <source>
        <dbReference type="PROSITE-ProRule" id="PRU00176"/>
    </source>
</evidence>
<accession>A0ABQ7GQK1</accession>
<dbReference type="PANTHER" id="PTHR13952">
    <property type="entry name" value="U1 SMALL NUCLEAR RIBONUCLEOPROTEIN 70 KD"/>
    <property type="match status" value="1"/>
</dbReference>
<dbReference type="PROSITE" id="PS50102">
    <property type="entry name" value="RRM"/>
    <property type="match status" value="2"/>
</dbReference>
<evidence type="ECO:0000313" key="7">
    <source>
        <dbReference type="Proteomes" id="UP000815325"/>
    </source>
</evidence>
<keyword evidence="3" id="KW-0694">RNA-binding</keyword>
<protein>
    <recommendedName>
        <fullName evidence="5">RRM domain-containing protein</fullName>
    </recommendedName>
</protein>
<name>A0ABQ7GQK1_DUNSA</name>
<sequence>MELRARAARAAAGRAAGSTGRTLEDEERFQYAVALDAPMLDLTLFLGNLMEGMDDAKLQEEMAKYGELERCFVMRNKEGVSKFYGFAEFTIPAPCVKARKELEQQQRQELNALRQARRDQQTPGKGGKPGIGAETPKTEEKKAEGVADKKEEKKEEAPQSEQKKPEGGEEKQAEGATPMDGEGEQKKEGEGEQKKEGEGEQKKEGEGEQKKDGEPQKVSMRAEFCNLPTVMGLFAKTLYVQGLAPGVQTDAQLRASMETWGPTGSVTLARQPDTNKPKGFGFVEFKRSQHAEAAMRVLNGNTEHHVLGKARASFQNPAKAFENRRALGAPGAVASTKASLGKQKPAPAFQGGRGGRGRGGYALPSTPVPPSTGGRSGGRGPGGFVARGGRTGGYAGRGGYSSPPMAAGRGYGMGGGYGAAGYGGGYGAAGYGVGGYGMGGYGGRGGYGMGGYGAGGYGMGGYAAAPTPMAAAAPAVRPMYNARAAAGAGRGRNPHSGIGYSGPSTPAVAGGYGGAAANKYGGYAAAPAAAAATPMAGGGYAAGYGGAGGYGSPVASAPMAAAGYGASTGYGAGYGAAAPVASAPMAAGGGYAAGYGASAATGYGQGYGASAPTGASMLGFAKS</sequence>
<evidence type="ECO:0000256" key="4">
    <source>
        <dbReference type="SAM" id="MobiDB-lite"/>
    </source>
</evidence>
<dbReference type="Gene3D" id="3.30.70.330">
    <property type="match status" value="2"/>
</dbReference>
<feature type="region of interest" description="Disordered" evidence="4">
    <location>
        <begin position="113"/>
        <end position="217"/>
    </location>
</feature>
<dbReference type="SUPFAM" id="SSF54928">
    <property type="entry name" value="RNA-binding domain, RBD"/>
    <property type="match status" value="2"/>
</dbReference>
<dbReference type="CDD" id="cd00590">
    <property type="entry name" value="RRM_SF"/>
    <property type="match status" value="1"/>
</dbReference>
<dbReference type="PANTHER" id="PTHR13952:SF5">
    <property type="entry name" value="U1 SMALL NUCLEAR RIBONUCLEOPROTEIN 70 KDA"/>
    <property type="match status" value="1"/>
</dbReference>
<dbReference type="InterPro" id="IPR000504">
    <property type="entry name" value="RRM_dom"/>
</dbReference>
<evidence type="ECO:0000256" key="1">
    <source>
        <dbReference type="ARBA" id="ARBA00004123"/>
    </source>
</evidence>
<dbReference type="InterPro" id="IPR012677">
    <property type="entry name" value="Nucleotide-bd_a/b_plait_sf"/>
</dbReference>
<comment type="caution">
    <text evidence="6">The sequence shown here is derived from an EMBL/GenBank/DDBJ whole genome shotgun (WGS) entry which is preliminary data.</text>
</comment>
<evidence type="ECO:0000256" key="2">
    <source>
        <dbReference type="ARBA" id="ARBA00023242"/>
    </source>
</evidence>
<feature type="compositionally biased region" description="Gly residues" evidence="4">
    <location>
        <begin position="351"/>
        <end position="360"/>
    </location>
</feature>
<feature type="domain" description="RRM" evidence="5">
    <location>
        <begin position="42"/>
        <end position="123"/>
    </location>
</feature>
<dbReference type="InterPro" id="IPR035979">
    <property type="entry name" value="RBD_domain_sf"/>
</dbReference>
<dbReference type="Proteomes" id="UP000815325">
    <property type="component" value="Unassembled WGS sequence"/>
</dbReference>
<feature type="compositionally biased region" description="Basic and acidic residues" evidence="4">
    <location>
        <begin position="136"/>
        <end position="173"/>
    </location>
</feature>
<feature type="compositionally biased region" description="Basic and acidic residues" evidence="4">
    <location>
        <begin position="183"/>
        <end position="215"/>
    </location>
</feature>
<comment type="subcellular location">
    <subcellularLocation>
        <location evidence="1">Nucleus</location>
    </subcellularLocation>
</comment>
<keyword evidence="2" id="KW-0539">Nucleus</keyword>
<feature type="region of interest" description="Disordered" evidence="4">
    <location>
        <begin position="335"/>
        <end position="399"/>
    </location>
</feature>
<organism evidence="6 7">
    <name type="scientific">Dunaliella salina</name>
    <name type="common">Green alga</name>
    <name type="synonym">Protococcus salinus</name>
    <dbReference type="NCBI Taxonomy" id="3046"/>
    <lineage>
        <taxon>Eukaryota</taxon>
        <taxon>Viridiplantae</taxon>
        <taxon>Chlorophyta</taxon>
        <taxon>core chlorophytes</taxon>
        <taxon>Chlorophyceae</taxon>
        <taxon>CS clade</taxon>
        <taxon>Chlamydomonadales</taxon>
        <taxon>Dunaliellaceae</taxon>
        <taxon>Dunaliella</taxon>
    </lineage>
</organism>
<feature type="compositionally biased region" description="Gly residues" evidence="4">
    <location>
        <begin position="374"/>
        <end position="399"/>
    </location>
</feature>
<dbReference type="SMART" id="SM00360">
    <property type="entry name" value="RRM"/>
    <property type="match status" value="2"/>
</dbReference>
<dbReference type="Pfam" id="PF00076">
    <property type="entry name" value="RRM_1"/>
    <property type="match status" value="2"/>
</dbReference>
<keyword evidence="7" id="KW-1185">Reference proteome</keyword>
<dbReference type="EMBL" id="MU069642">
    <property type="protein sequence ID" value="KAF5836813.1"/>
    <property type="molecule type" value="Genomic_DNA"/>
</dbReference>
<dbReference type="InterPro" id="IPR051183">
    <property type="entry name" value="U1_U11-U12_snRNP_70-35kDa"/>
</dbReference>
<proteinExistence type="predicted"/>
<evidence type="ECO:0000259" key="5">
    <source>
        <dbReference type="PROSITE" id="PS50102"/>
    </source>
</evidence>
<reference evidence="6" key="1">
    <citation type="submission" date="2017-08" db="EMBL/GenBank/DDBJ databases">
        <authorList>
            <person name="Polle J.E."/>
            <person name="Barry K."/>
            <person name="Cushman J."/>
            <person name="Schmutz J."/>
            <person name="Tran D."/>
            <person name="Hathwaick L.T."/>
            <person name="Yim W.C."/>
            <person name="Jenkins J."/>
            <person name="Mckie-Krisberg Z.M."/>
            <person name="Prochnik S."/>
            <person name="Lindquist E."/>
            <person name="Dockter R.B."/>
            <person name="Adam C."/>
            <person name="Molina H."/>
            <person name="Bunkerborg J."/>
            <person name="Jin E."/>
            <person name="Buchheim M."/>
            <person name="Magnuson J."/>
        </authorList>
    </citation>
    <scope>NUCLEOTIDE SEQUENCE</scope>
    <source>
        <strain evidence="6">CCAP 19/18</strain>
    </source>
</reference>
<evidence type="ECO:0000313" key="6">
    <source>
        <dbReference type="EMBL" id="KAF5836813.1"/>
    </source>
</evidence>
<feature type="domain" description="RRM" evidence="5">
    <location>
        <begin position="236"/>
        <end position="300"/>
    </location>
</feature>